<sequence length="448" mass="49233">MLGAGMLARNAVKAGLSVAPYIKTSLSPGSGVVTHYLRESGVIPYLDTLGFSVVGFGCMTCIGNSGPLPDYIVDAIEKNGLVCCSVLSGNRNFEGRVHPNTRANYLASPLLVIAYAIAGRVDIDFETEPLGKNKEGKEVFLRDIWPSRSEIQAVEKSTVIPAMFRDVYSRIENGSNSWQLLSAPEGKLYPWDKTSTYIKNPPFFQGMTKDLPKHVPIKDARALVLLGDSVTTDHISPAGSIARNSPAARYLANRGLTPREFNSYGSRRGNDDVMARATFANIRLVNKFMSTPGPKTVHIPSGEEMDIYDAAERYRSEGTQLIAIVGKDYGCGSSRDWAAKGPFLLGIKAVIAESYERIHRSNLVGMGIVPLEFLPGQNPDTLGLTGKELYSVEMPENIKPLQHVHVKAKSDDGSEKKFEVVARFDTEVDLLYYHHGGILNYMIRRMLQ</sequence>
<keyword evidence="4" id="KW-0408">Iron</keyword>
<comment type="similarity">
    <text evidence="2">Belongs to the aconitase/IPM isomerase family.</text>
</comment>
<dbReference type="GO" id="GO:0051536">
    <property type="term" value="F:iron-sulfur cluster binding"/>
    <property type="evidence" value="ECO:0007669"/>
    <property type="project" value="UniProtKB-KW"/>
</dbReference>
<keyword evidence="3" id="KW-0479">Metal-binding</keyword>
<evidence type="ECO:0000259" key="8">
    <source>
        <dbReference type="Pfam" id="PF00694"/>
    </source>
</evidence>
<dbReference type="InterPro" id="IPR018136">
    <property type="entry name" value="Aconitase_4Fe-4S_BS"/>
</dbReference>
<dbReference type="InterPro" id="IPR044137">
    <property type="entry name" value="AcnA_IRP_Swivel"/>
</dbReference>
<keyword evidence="5" id="KW-0411">Iron-sulfur</keyword>
<dbReference type="Proteomes" id="UP001461498">
    <property type="component" value="Unassembled WGS sequence"/>
</dbReference>
<dbReference type="GO" id="GO:0016829">
    <property type="term" value="F:lyase activity"/>
    <property type="evidence" value="ECO:0007669"/>
    <property type="project" value="UniProtKB-KW"/>
</dbReference>
<dbReference type="Gene3D" id="3.20.19.10">
    <property type="entry name" value="Aconitase, domain 4"/>
    <property type="match status" value="1"/>
</dbReference>
<dbReference type="InterPro" id="IPR015928">
    <property type="entry name" value="Aconitase/3IPM_dehydase_swvl"/>
</dbReference>
<dbReference type="GO" id="GO:0046872">
    <property type="term" value="F:metal ion binding"/>
    <property type="evidence" value="ECO:0007669"/>
    <property type="project" value="UniProtKB-KW"/>
</dbReference>
<organism evidence="9 10">
    <name type="scientific">Rhynocoris fuscipes</name>
    <dbReference type="NCBI Taxonomy" id="488301"/>
    <lineage>
        <taxon>Eukaryota</taxon>
        <taxon>Metazoa</taxon>
        <taxon>Ecdysozoa</taxon>
        <taxon>Arthropoda</taxon>
        <taxon>Hexapoda</taxon>
        <taxon>Insecta</taxon>
        <taxon>Pterygota</taxon>
        <taxon>Neoptera</taxon>
        <taxon>Paraneoptera</taxon>
        <taxon>Hemiptera</taxon>
        <taxon>Heteroptera</taxon>
        <taxon>Panheteroptera</taxon>
        <taxon>Cimicomorpha</taxon>
        <taxon>Reduviidae</taxon>
        <taxon>Harpactorinae</taxon>
        <taxon>Harpactorini</taxon>
        <taxon>Rhynocoris</taxon>
    </lineage>
</organism>
<feature type="domain" description="Aconitase A/isopropylmalate dehydratase small subunit swivel" evidence="8">
    <location>
        <begin position="248"/>
        <end position="374"/>
    </location>
</feature>
<dbReference type="Gene3D" id="3.30.499.10">
    <property type="entry name" value="Aconitase, domain 3"/>
    <property type="match status" value="1"/>
</dbReference>
<dbReference type="EMBL" id="JAPXFL010000003">
    <property type="protein sequence ID" value="KAK9508919.1"/>
    <property type="molecule type" value="Genomic_DNA"/>
</dbReference>
<feature type="domain" description="Aconitase/3-isopropylmalate dehydratase large subunit alpha/beta/alpha" evidence="7">
    <location>
        <begin position="2"/>
        <end position="119"/>
    </location>
</feature>
<evidence type="ECO:0000256" key="2">
    <source>
        <dbReference type="ARBA" id="ARBA00007185"/>
    </source>
</evidence>
<dbReference type="InterPro" id="IPR001030">
    <property type="entry name" value="Acoase/IPM_deHydtase_lsu_aba"/>
</dbReference>
<proteinExistence type="inferred from homology"/>
<gene>
    <name evidence="9" type="ORF">O3M35_006360</name>
</gene>
<dbReference type="AlphaFoldDB" id="A0AAW1DFR1"/>
<dbReference type="InterPro" id="IPR015931">
    <property type="entry name" value="Acnase/IPM_dHydase_lsu_aba_1/3"/>
</dbReference>
<evidence type="ECO:0000313" key="9">
    <source>
        <dbReference type="EMBL" id="KAK9508919.1"/>
    </source>
</evidence>
<evidence type="ECO:0000256" key="4">
    <source>
        <dbReference type="ARBA" id="ARBA00023004"/>
    </source>
</evidence>
<evidence type="ECO:0000256" key="5">
    <source>
        <dbReference type="ARBA" id="ARBA00023014"/>
    </source>
</evidence>
<evidence type="ECO:0000256" key="6">
    <source>
        <dbReference type="ARBA" id="ARBA00023239"/>
    </source>
</evidence>
<dbReference type="CDD" id="cd01580">
    <property type="entry name" value="AcnA_IRP_Swivel"/>
    <property type="match status" value="1"/>
</dbReference>
<dbReference type="SUPFAM" id="SSF52016">
    <property type="entry name" value="LeuD/IlvD-like"/>
    <property type="match status" value="1"/>
</dbReference>
<comment type="caution">
    <text evidence="9">The sequence shown here is derived from an EMBL/GenBank/DDBJ whole genome shotgun (WGS) entry which is preliminary data.</text>
</comment>
<protein>
    <recommendedName>
        <fullName evidence="11">Aconitate hydratase</fullName>
    </recommendedName>
</protein>
<dbReference type="SUPFAM" id="SSF53732">
    <property type="entry name" value="Aconitase iron-sulfur domain"/>
    <property type="match status" value="1"/>
</dbReference>
<dbReference type="InterPro" id="IPR036008">
    <property type="entry name" value="Aconitase_4Fe-4S_dom"/>
</dbReference>
<evidence type="ECO:0000313" key="10">
    <source>
        <dbReference type="Proteomes" id="UP001461498"/>
    </source>
</evidence>
<evidence type="ECO:0000259" key="7">
    <source>
        <dbReference type="Pfam" id="PF00330"/>
    </source>
</evidence>
<dbReference type="InterPro" id="IPR006249">
    <property type="entry name" value="Aconitase/IRP2"/>
</dbReference>
<dbReference type="PROSITE" id="PS01244">
    <property type="entry name" value="ACONITASE_2"/>
    <property type="match status" value="1"/>
</dbReference>
<dbReference type="PANTHER" id="PTHR11670">
    <property type="entry name" value="ACONITASE/IRON-RESPONSIVE ELEMENT FAMILY MEMBER"/>
    <property type="match status" value="1"/>
</dbReference>
<name>A0AAW1DFR1_9HEMI</name>
<dbReference type="Pfam" id="PF00330">
    <property type="entry name" value="Aconitase"/>
    <property type="match status" value="1"/>
</dbReference>
<dbReference type="Pfam" id="PF00694">
    <property type="entry name" value="Aconitase_C"/>
    <property type="match status" value="1"/>
</dbReference>
<reference evidence="9 10" key="1">
    <citation type="submission" date="2022-12" db="EMBL/GenBank/DDBJ databases">
        <title>Chromosome-level genome assembly of true bugs.</title>
        <authorList>
            <person name="Ma L."/>
            <person name="Li H."/>
        </authorList>
    </citation>
    <scope>NUCLEOTIDE SEQUENCE [LARGE SCALE GENOMIC DNA]</scope>
    <source>
        <strain evidence="9">Lab_2022b</strain>
    </source>
</reference>
<dbReference type="FunFam" id="3.20.19.10:FF:000001">
    <property type="entry name" value="Aconitate hydratase"/>
    <property type="match status" value="1"/>
</dbReference>
<accession>A0AAW1DFR1</accession>
<dbReference type="InterPro" id="IPR000573">
    <property type="entry name" value="AconitaseA/IPMdHydase_ssu_swvl"/>
</dbReference>
<evidence type="ECO:0000256" key="3">
    <source>
        <dbReference type="ARBA" id="ARBA00022723"/>
    </source>
</evidence>
<evidence type="ECO:0008006" key="11">
    <source>
        <dbReference type="Google" id="ProtNLM"/>
    </source>
</evidence>
<dbReference type="Gene3D" id="6.10.190.10">
    <property type="match status" value="1"/>
</dbReference>
<keyword evidence="10" id="KW-1185">Reference proteome</keyword>
<comment type="cofactor">
    <cofactor evidence="1">
        <name>[4Fe-4S] cluster</name>
        <dbReference type="ChEBI" id="CHEBI:49883"/>
    </cofactor>
</comment>
<keyword evidence="6" id="KW-0456">Lyase</keyword>
<evidence type="ECO:0000256" key="1">
    <source>
        <dbReference type="ARBA" id="ARBA00001966"/>
    </source>
</evidence>